<evidence type="ECO:0000313" key="3">
    <source>
        <dbReference type="Proteomes" id="UP000887104"/>
    </source>
</evidence>
<accession>A0ABQ4PL92</accession>
<organism evidence="2 3">
    <name type="scientific">Shewanella sairae</name>
    <dbReference type="NCBI Taxonomy" id="190310"/>
    <lineage>
        <taxon>Bacteria</taxon>
        <taxon>Pseudomonadati</taxon>
        <taxon>Pseudomonadota</taxon>
        <taxon>Gammaproteobacteria</taxon>
        <taxon>Alteromonadales</taxon>
        <taxon>Shewanellaceae</taxon>
        <taxon>Shewanella</taxon>
    </lineage>
</organism>
<evidence type="ECO:0000256" key="1">
    <source>
        <dbReference type="SAM" id="Coils"/>
    </source>
</evidence>
<dbReference type="Gene3D" id="1.10.287.1700">
    <property type="match status" value="1"/>
</dbReference>
<dbReference type="InterPro" id="IPR053716">
    <property type="entry name" value="Flag_assembly_chemotaxis_eff"/>
</dbReference>
<evidence type="ECO:0008006" key="4">
    <source>
        <dbReference type="Google" id="ProtNLM"/>
    </source>
</evidence>
<dbReference type="EMBL" id="BPEY01000061">
    <property type="protein sequence ID" value="GIU48736.1"/>
    <property type="molecule type" value="Genomic_DNA"/>
</dbReference>
<reference evidence="2" key="1">
    <citation type="submission" date="2021-05" db="EMBL/GenBank/DDBJ databases">
        <title>Molecular characterization for Shewanella algae harboring chromosomal blaOXA-55-like strains isolated from clinical and environment sample.</title>
        <authorList>
            <person name="Ohama Y."/>
            <person name="Aoki K."/>
            <person name="Harada S."/>
            <person name="Moriya K."/>
            <person name="Ishii Y."/>
            <person name="Tateda K."/>
        </authorList>
    </citation>
    <scope>NUCLEOTIDE SEQUENCE</scope>
    <source>
        <strain evidence="2">JCM 11563</strain>
    </source>
</reference>
<proteinExistence type="predicted"/>
<dbReference type="RefSeq" id="WP_220782053.1">
    <property type="nucleotide sequence ID" value="NZ_BPEY01000061.1"/>
</dbReference>
<keyword evidence="1" id="KW-0175">Coiled coil</keyword>
<protein>
    <recommendedName>
        <fullName evidence="4">Flagellar FliJ protein</fullName>
    </recommendedName>
</protein>
<evidence type="ECO:0000313" key="2">
    <source>
        <dbReference type="EMBL" id="GIU48736.1"/>
    </source>
</evidence>
<comment type="caution">
    <text evidence="2">The sequence shown here is derived from an EMBL/GenBank/DDBJ whole genome shotgun (WGS) entry which is preliminary data.</text>
</comment>
<keyword evidence="3" id="KW-1185">Reference proteome</keyword>
<name>A0ABQ4PL92_9GAMM</name>
<sequence length="137" mass="16324">MKQLLKLCQQEEKKLGQLGQQRNNAQNRINGIEQQKQQLSQMVTDYTQLSVSGGMAMMLQNSAQMIQAIAPMQKQLHRQQLLLQQEHQRMDNLWRRQLGRQQAIQWLYQDRQQELQYQQQRQEQKQLDDLAGRYATT</sequence>
<gene>
    <name evidence="2" type="ORF">TUM4438_30780</name>
</gene>
<feature type="coiled-coil region" evidence="1">
    <location>
        <begin position="1"/>
        <end position="42"/>
    </location>
</feature>
<dbReference type="Proteomes" id="UP000887104">
    <property type="component" value="Unassembled WGS sequence"/>
</dbReference>